<dbReference type="Proteomes" id="UP000076858">
    <property type="component" value="Unassembled WGS sequence"/>
</dbReference>
<comment type="caution">
    <text evidence="1">The sequence shown here is derived from an EMBL/GenBank/DDBJ whole genome shotgun (WGS) entry which is preliminary data.</text>
</comment>
<accession>A0A162CHR0</accession>
<gene>
    <name evidence="1" type="ORF">APZ42_018438</name>
</gene>
<reference evidence="1 2" key="1">
    <citation type="submission" date="2016-03" db="EMBL/GenBank/DDBJ databases">
        <title>EvidentialGene: Evidence-directed Construction of Genes on Genomes.</title>
        <authorList>
            <person name="Gilbert D.G."/>
            <person name="Choi J.-H."/>
            <person name="Mockaitis K."/>
            <person name="Colbourne J."/>
            <person name="Pfrender M."/>
        </authorList>
    </citation>
    <scope>NUCLEOTIDE SEQUENCE [LARGE SCALE GENOMIC DNA]</scope>
    <source>
        <strain evidence="1 2">Xinb3</strain>
        <tissue evidence="1">Complete organism</tissue>
    </source>
</reference>
<protein>
    <submittedName>
        <fullName evidence="1">Uncharacterized protein</fullName>
    </submittedName>
</protein>
<sequence length="24" mass="2894">MIKFNQLKVHQFHQRGLKNREGAN</sequence>
<keyword evidence="2" id="KW-1185">Reference proteome</keyword>
<evidence type="ECO:0000313" key="1">
    <source>
        <dbReference type="EMBL" id="KZS16012.1"/>
    </source>
</evidence>
<organism evidence="1 2">
    <name type="scientific">Daphnia magna</name>
    <dbReference type="NCBI Taxonomy" id="35525"/>
    <lineage>
        <taxon>Eukaryota</taxon>
        <taxon>Metazoa</taxon>
        <taxon>Ecdysozoa</taxon>
        <taxon>Arthropoda</taxon>
        <taxon>Crustacea</taxon>
        <taxon>Branchiopoda</taxon>
        <taxon>Diplostraca</taxon>
        <taxon>Cladocera</taxon>
        <taxon>Anomopoda</taxon>
        <taxon>Daphniidae</taxon>
        <taxon>Daphnia</taxon>
    </lineage>
</organism>
<proteinExistence type="predicted"/>
<dbReference type="AlphaFoldDB" id="A0A162CHR0"/>
<dbReference type="EMBL" id="LRGB01000781">
    <property type="protein sequence ID" value="KZS16012.1"/>
    <property type="molecule type" value="Genomic_DNA"/>
</dbReference>
<name>A0A162CHR0_9CRUS</name>
<evidence type="ECO:0000313" key="2">
    <source>
        <dbReference type="Proteomes" id="UP000076858"/>
    </source>
</evidence>